<evidence type="ECO:0000313" key="2">
    <source>
        <dbReference type="EMBL" id="GBO22153.1"/>
    </source>
</evidence>
<organism evidence="2 3">
    <name type="scientific">Araneus ventricosus</name>
    <name type="common">Orbweaver spider</name>
    <name type="synonym">Epeira ventricosa</name>
    <dbReference type="NCBI Taxonomy" id="182803"/>
    <lineage>
        <taxon>Eukaryota</taxon>
        <taxon>Metazoa</taxon>
        <taxon>Ecdysozoa</taxon>
        <taxon>Arthropoda</taxon>
        <taxon>Chelicerata</taxon>
        <taxon>Arachnida</taxon>
        <taxon>Araneae</taxon>
        <taxon>Araneomorphae</taxon>
        <taxon>Entelegynae</taxon>
        <taxon>Araneoidea</taxon>
        <taxon>Araneidae</taxon>
        <taxon>Araneus</taxon>
    </lineage>
</organism>
<proteinExistence type="predicted"/>
<dbReference type="Proteomes" id="UP000499080">
    <property type="component" value="Unassembled WGS sequence"/>
</dbReference>
<reference evidence="2 3" key="1">
    <citation type="journal article" date="2019" name="Sci. Rep.">
        <title>Orb-weaving spider Araneus ventricosus genome elucidates the spidroin gene catalogue.</title>
        <authorList>
            <person name="Kono N."/>
            <person name="Nakamura H."/>
            <person name="Ohtoshi R."/>
            <person name="Moran D.A.P."/>
            <person name="Shinohara A."/>
            <person name="Yoshida Y."/>
            <person name="Fujiwara M."/>
            <person name="Mori M."/>
            <person name="Tomita M."/>
            <person name="Arakawa K."/>
        </authorList>
    </citation>
    <scope>NUCLEOTIDE SEQUENCE [LARGE SCALE GENOMIC DNA]</scope>
</reference>
<comment type="caution">
    <text evidence="2">The sequence shown here is derived from an EMBL/GenBank/DDBJ whole genome shotgun (WGS) entry which is preliminary data.</text>
</comment>
<dbReference type="EMBL" id="BGPR01045280">
    <property type="protein sequence ID" value="GBO22153.1"/>
    <property type="molecule type" value="Genomic_DNA"/>
</dbReference>
<protein>
    <submittedName>
        <fullName evidence="2">Uncharacterized protein</fullName>
    </submittedName>
</protein>
<gene>
    <name evidence="2" type="ORF">AVEN_212466_1</name>
</gene>
<accession>A0A4Y2VA62</accession>
<feature type="region of interest" description="Disordered" evidence="1">
    <location>
        <begin position="91"/>
        <end position="128"/>
    </location>
</feature>
<evidence type="ECO:0000313" key="3">
    <source>
        <dbReference type="Proteomes" id="UP000499080"/>
    </source>
</evidence>
<feature type="non-terminal residue" evidence="2">
    <location>
        <position position="1"/>
    </location>
</feature>
<evidence type="ECO:0000256" key="1">
    <source>
        <dbReference type="SAM" id="MobiDB-lite"/>
    </source>
</evidence>
<dbReference type="AlphaFoldDB" id="A0A4Y2VA62"/>
<keyword evidence="3" id="KW-1185">Reference proteome</keyword>
<sequence>ESWGSRQTKGSSQIVVFRRCEEDLRLWFKGKKNSFSSGISMMCREEQNHTTDCYFCSVDVRSFNTKNRNDIFYSNLSSAIRSVPLTSEIRVPNQPSNLDDIQSDSEYGDTLPHQDEYNSDFSSDEGPQPFLRATIMI</sequence>
<name>A0A4Y2VA62_ARAVE</name>